<sequence>MGDFSLLMYPSSSSFLSILKKCMMVYKYFVYLRPPFPLPPPEPPPPPFLSILKKCMMVTNIRYGDKVHKVSLPI</sequence>
<organism evidence="1 2">
    <name type="scientific">Erythranthe guttata</name>
    <name type="common">Yellow monkey flower</name>
    <name type="synonym">Mimulus guttatus</name>
    <dbReference type="NCBI Taxonomy" id="4155"/>
    <lineage>
        <taxon>Eukaryota</taxon>
        <taxon>Viridiplantae</taxon>
        <taxon>Streptophyta</taxon>
        <taxon>Embryophyta</taxon>
        <taxon>Tracheophyta</taxon>
        <taxon>Spermatophyta</taxon>
        <taxon>Magnoliopsida</taxon>
        <taxon>eudicotyledons</taxon>
        <taxon>Gunneridae</taxon>
        <taxon>Pentapetalae</taxon>
        <taxon>asterids</taxon>
        <taxon>lamiids</taxon>
        <taxon>Lamiales</taxon>
        <taxon>Phrymaceae</taxon>
        <taxon>Erythranthe</taxon>
    </lineage>
</organism>
<gene>
    <name evidence="1" type="ORF">MIMGU_mgv1a017454mg</name>
</gene>
<evidence type="ECO:0000313" key="2">
    <source>
        <dbReference type="Proteomes" id="UP000030748"/>
    </source>
</evidence>
<proteinExistence type="predicted"/>
<name>A0A022R5L7_ERYGU</name>
<protein>
    <submittedName>
        <fullName evidence="1">Uncharacterized protein</fullName>
    </submittedName>
</protein>
<dbReference type="EMBL" id="KI630593">
    <property type="protein sequence ID" value="EYU35862.1"/>
    <property type="molecule type" value="Genomic_DNA"/>
</dbReference>
<dbReference type="Proteomes" id="UP000030748">
    <property type="component" value="Unassembled WGS sequence"/>
</dbReference>
<evidence type="ECO:0000313" key="1">
    <source>
        <dbReference type="EMBL" id="EYU35862.1"/>
    </source>
</evidence>
<keyword evidence="2" id="KW-1185">Reference proteome</keyword>
<accession>A0A022R5L7</accession>
<dbReference type="AlphaFoldDB" id="A0A022R5L7"/>
<reference evidence="1 2" key="1">
    <citation type="journal article" date="2013" name="Proc. Natl. Acad. Sci. U.S.A.">
        <title>Fine-scale variation in meiotic recombination in Mimulus inferred from population shotgun sequencing.</title>
        <authorList>
            <person name="Hellsten U."/>
            <person name="Wright K.M."/>
            <person name="Jenkins J."/>
            <person name="Shu S."/>
            <person name="Yuan Y."/>
            <person name="Wessler S.R."/>
            <person name="Schmutz J."/>
            <person name="Willis J.H."/>
            <person name="Rokhsar D.S."/>
        </authorList>
    </citation>
    <scope>NUCLEOTIDE SEQUENCE [LARGE SCALE GENOMIC DNA]</scope>
    <source>
        <strain evidence="2">cv. DUN x IM62</strain>
    </source>
</reference>